<protein>
    <submittedName>
        <fullName evidence="2">CoA transferase</fullName>
    </submittedName>
</protein>
<accession>A0ABQ2JXR5</accession>
<dbReference type="EMBL" id="BMLK01000017">
    <property type="protein sequence ID" value="GGN56055.1"/>
    <property type="molecule type" value="Genomic_DNA"/>
</dbReference>
<comment type="caution">
    <text evidence="2">The sequence shown here is derived from an EMBL/GenBank/DDBJ whole genome shotgun (WGS) entry which is preliminary data.</text>
</comment>
<dbReference type="Proteomes" id="UP000605099">
    <property type="component" value="Unassembled WGS sequence"/>
</dbReference>
<proteinExistence type="predicted"/>
<evidence type="ECO:0000313" key="3">
    <source>
        <dbReference type="Proteomes" id="UP000605099"/>
    </source>
</evidence>
<dbReference type="InterPro" id="IPR044855">
    <property type="entry name" value="CoA-Trfase_III_dom3_sf"/>
</dbReference>
<dbReference type="SUPFAM" id="SSF89796">
    <property type="entry name" value="CoA-transferase family III (CaiB/BaiF)"/>
    <property type="match status" value="1"/>
</dbReference>
<evidence type="ECO:0000256" key="1">
    <source>
        <dbReference type="ARBA" id="ARBA00022679"/>
    </source>
</evidence>
<dbReference type="GO" id="GO:0016740">
    <property type="term" value="F:transferase activity"/>
    <property type="evidence" value="ECO:0007669"/>
    <property type="project" value="UniProtKB-KW"/>
</dbReference>
<dbReference type="InterPro" id="IPR050483">
    <property type="entry name" value="CoA-transferase_III_domain"/>
</dbReference>
<dbReference type="Pfam" id="PF02515">
    <property type="entry name" value="CoA_transf_3"/>
    <property type="match status" value="1"/>
</dbReference>
<dbReference type="PANTHER" id="PTHR48207:SF4">
    <property type="entry name" value="BLL6097 PROTEIN"/>
    <property type="match status" value="1"/>
</dbReference>
<dbReference type="Gene3D" id="3.40.50.10540">
    <property type="entry name" value="Crotonobetainyl-coa:carnitine coa-transferase, domain 1"/>
    <property type="match status" value="1"/>
</dbReference>
<reference evidence="3" key="1">
    <citation type="journal article" date="2019" name="Int. J. Syst. Evol. Microbiol.">
        <title>The Global Catalogue of Microorganisms (GCM) 10K type strain sequencing project: providing services to taxonomists for standard genome sequencing and annotation.</title>
        <authorList>
            <consortium name="The Broad Institute Genomics Platform"/>
            <consortium name="The Broad Institute Genome Sequencing Center for Infectious Disease"/>
            <person name="Wu L."/>
            <person name="Ma J."/>
        </authorList>
    </citation>
    <scope>NUCLEOTIDE SEQUENCE [LARGE SCALE GENOMIC DNA]</scope>
    <source>
        <strain evidence="3">CGMCC 1.6784</strain>
    </source>
</reference>
<name>A0ABQ2JXR5_9SPHN</name>
<dbReference type="InterPro" id="IPR023606">
    <property type="entry name" value="CoA-Trfase_III_dom_1_sf"/>
</dbReference>
<dbReference type="PANTHER" id="PTHR48207">
    <property type="entry name" value="SUCCINATE--HYDROXYMETHYLGLUTARATE COA-TRANSFERASE"/>
    <property type="match status" value="1"/>
</dbReference>
<dbReference type="InterPro" id="IPR003673">
    <property type="entry name" value="CoA-Trfase_fam_III"/>
</dbReference>
<dbReference type="Gene3D" id="3.30.1540.10">
    <property type="entry name" value="formyl-coa transferase, domain 3"/>
    <property type="match status" value="1"/>
</dbReference>
<organism evidence="2 3">
    <name type="scientific">Novosphingobium indicum</name>
    <dbReference type="NCBI Taxonomy" id="462949"/>
    <lineage>
        <taxon>Bacteria</taxon>
        <taxon>Pseudomonadati</taxon>
        <taxon>Pseudomonadota</taxon>
        <taxon>Alphaproteobacteria</taxon>
        <taxon>Sphingomonadales</taxon>
        <taxon>Sphingomonadaceae</taxon>
        <taxon>Novosphingobium</taxon>
    </lineage>
</organism>
<evidence type="ECO:0000313" key="2">
    <source>
        <dbReference type="EMBL" id="GGN56055.1"/>
    </source>
</evidence>
<gene>
    <name evidence="2" type="ORF">GCM10011349_33360</name>
</gene>
<sequence length="427" mass="47093">MDLLSWLRYQTRKITESDMAEEAPSPSTADASARSGPLAGIRVIDLTSVVFGPYATQIMADMGAEVIKVEPPAGDNTRWITEGPVPGMGGIYVNVNRGKRGVMLDLRQEQDKQTLQKLIATADVFIHSMRGSAIRKLGFDYESVRAIRPDIVYTNCYGYSRRGPESDKPAYDDTIQAECGIPYVQGLMNGEPGYVATIMADKVAGLHALYATMMALFHRERTGEGQEVEVTMFEAMSSFMLVEHANGAMFSPPTTPAHYHRAVEKNRRPYKTKDGYVAALVYNDKHWNAFMEAIQPEWAMGERGNEFSTLEKRAKQIGRVYGLLGETFLTRTTQEWLDTLKALHIPCAPLRSTDDLFDNEHLNAIGFFEEVETAQGPVRFPGVPTWFSATPGKVHGPSPMLGEDNAAVLAELEENAEAIAAGADASK</sequence>
<keyword evidence="3" id="KW-1185">Reference proteome</keyword>
<keyword evidence="1 2" id="KW-0808">Transferase</keyword>